<dbReference type="InterPro" id="IPR018715">
    <property type="entry name" value="DUF2239"/>
</dbReference>
<keyword evidence="2" id="KW-1185">Reference proteome</keyword>
<dbReference type="Pfam" id="PF09998">
    <property type="entry name" value="DUF2239"/>
    <property type="match status" value="1"/>
</dbReference>
<gene>
    <name evidence="1" type="ORF">F0357_05385</name>
</gene>
<dbReference type="EMBL" id="VWNA01000001">
    <property type="protein sequence ID" value="MQT12105.1"/>
    <property type="molecule type" value="Genomic_DNA"/>
</dbReference>
<organism evidence="1 2">
    <name type="scientific">Segnochrobactrum spirostomi</name>
    <dbReference type="NCBI Taxonomy" id="2608987"/>
    <lineage>
        <taxon>Bacteria</taxon>
        <taxon>Pseudomonadati</taxon>
        <taxon>Pseudomonadota</taxon>
        <taxon>Alphaproteobacteria</taxon>
        <taxon>Hyphomicrobiales</taxon>
        <taxon>Segnochrobactraceae</taxon>
        <taxon>Segnochrobactrum</taxon>
    </lineage>
</organism>
<sequence>MTDTVKTFTAFSGDDRVAAGDRDAVKAALAARGNGGELFLIFEDGTGRTVDWHPVGGLVERPPREVPATAPAGNAGRGRPKLGVVAREVTLLPRHWDWLAAQPGGASVTLRRLVDEARRAGADTEALRQARDALYHVLSGLGGDRPGFEEAVRALYAGDRDRLATLIADWPADIRAYALAHTEAAFAG</sequence>
<evidence type="ECO:0000313" key="1">
    <source>
        <dbReference type="EMBL" id="MQT12105.1"/>
    </source>
</evidence>
<dbReference type="RefSeq" id="WP_153479423.1">
    <property type="nucleotide sequence ID" value="NZ_VWNA01000001.1"/>
</dbReference>
<proteinExistence type="predicted"/>
<dbReference type="AlphaFoldDB" id="A0A6A7Y043"/>
<evidence type="ECO:0000313" key="2">
    <source>
        <dbReference type="Proteomes" id="UP000332515"/>
    </source>
</evidence>
<name>A0A6A7Y043_9HYPH</name>
<accession>A0A6A7Y043</accession>
<reference evidence="1 2" key="1">
    <citation type="submission" date="2019-09" db="EMBL/GenBank/DDBJ databases">
        <title>Segnochrobactrum spirostomi gen. nov., sp. nov., isolated from the ciliate Spirostomum cf. yagiui and description of a novel family, Segnochrobactraceae fam. nov. within the order Rhizobiales of the class Alphaproteobacteria.</title>
        <authorList>
            <person name="Akter S."/>
            <person name="Shazib S.U.A."/>
            <person name="Shin M.K."/>
        </authorList>
    </citation>
    <scope>NUCLEOTIDE SEQUENCE [LARGE SCALE GENOMIC DNA]</scope>
    <source>
        <strain evidence="1 2">Sp-1</strain>
    </source>
</reference>
<dbReference type="Proteomes" id="UP000332515">
    <property type="component" value="Unassembled WGS sequence"/>
</dbReference>
<comment type="caution">
    <text evidence="1">The sequence shown here is derived from an EMBL/GenBank/DDBJ whole genome shotgun (WGS) entry which is preliminary data.</text>
</comment>
<protein>
    <submittedName>
        <fullName evidence="1">DUF2239 family protein</fullName>
    </submittedName>
</protein>